<dbReference type="KEGG" id="vg:3654662"/>
<feature type="transmembrane region" description="Helical" evidence="1">
    <location>
        <begin position="7"/>
        <end position="29"/>
    </location>
</feature>
<proteinExistence type="predicted"/>
<dbReference type="EMBL" id="AJ890364">
    <property type="protein sequence ID" value="CAI65433.1"/>
    <property type="molecule type" value="Genomic_DNA"/>
</dbReference>
<sequence length="114" mass="12920">MEFHWPTAGITTAVMVVLLCVVYFIAVYLRGGQAYFPILTEAIVCVGLLCGAYNTGGMTEEQAKKDEKELEDYHRIYSQAAGIDDAAARQAFIRHHFNENLPDDRPSEIEYDEW</sequence>
<dbReference type="GeneID" id="3654662"/>
<feature type="transmembrane region" description="Helical" evidence="1">
    <location>
        <begin position="35"/>
        <end position="55"/>
    </location>
</feature>
<keyword evidence="3" id="KW-1185">Reference proteome</keyword>
<gene>
    <name evidence="2" type="ORF">EhV010</name>
</gene>
<dbReference type="RefSeq" id="YP_293764.1">
    <property type="nucleotide sequence ID" value="NC_007346.1"/>
</dbReference>
<dbReference type="Proteomes" id="UP000000863">
    <property type="component" value="Segment"/>
</dbReference>
<evidence type="ECO:0000313" key="2">
    <source>
        <dbReference type="EMBL" id="CAI65433.1"/>
    </source>
</evidence>
<evidence type="ECO:0000256" key="1">
    <source>
        <dbReference type="SAM" id="Phobius"/>
    </source>
</evidence>
<protein>
    <submittedName>
        <fullName evidence="2">Putative membrane protein</fullName>
    </submittedName>
</protein>
<organismHost>
    <name type="scientific">Emiliania huxleyi</name>
    <name type="common">Coccolithophore</name>
    <name type="synonym">Pontosphaera huxleyi</name>
    <dbReference type="NCBI Taxonomy" id="2903"/>
</organismHost>
<keyword evidence="1" id="KW-0812">Transmembrane</keyword>
<keyword evidence="1" id="KW-0472">Membrane</keyword>
<name>Q4A3C4_EHV8U</name>
<organism evidence="2 3">
    <name type="scientific">Emiliania huxleyi virus 86 (isolate United Kingdom/English Channel/1999)</name>
    <name type="common">EhV-86</name>
    <dbReference type="NCBI Taxonomy" id="654925"/>
    <lineage>
        <taxon>Viruses</taxon>
        <taxon>Varidnaviria</taxon>
        <taxon>Bamfordvirae</taxon>
        <taxon>Nucleocytoviricota</taxon>
        <taxon>Megaviricetes</taxon>
        <taxon>Algavirales</taxon>
        <taxon>Phycodnaviridae</taxon>
        <taxon>Coccolithovirus</taxon>
        <taxon>Coccolithovirus huxleyi</taxon>
        <taxon>Emiliania huxleyi virus 86</taxon>
    </lineage>
</organism>
<keyword evidence="1" id="KW-1133">Transmembrane helix</keyword>
<reference evidence="2 3" key="1">
    <citation type="journal article" date="2005" name="Science">
        <title>Complete genome sequence and lytic phase transcription profile of a Coccolithovirus.</title>
        <authorList>
            <person name="Wilson W.H."/>
            <person name="Schroeder D.C."/>
            <person name="Allen M.J."/>
            <person name="Holden M.T.G."/>
            <person name="Parkhill J."/>
            <person name="Barrell B.G."/>
            <person name="Churcher C."/>
            <person name="Hamlin N."/>
            <person name="Mungall K."/>
            <person name="Norbertczak H."/>
            <person name="Quail M.A."/>
            <person name="Price C."/>
            <person name="Rabbinowitsch E."/>
            <person name="Walker D."/>
            <person name="Craigon M."/>
            <person name="Roy D."/>
            <person name="Ghazal P."/>
        </authorList>
    </citation>
    <scope>NUCLEOTIDE SEQUENCE [LARGE SCALE GENOMIC DNA]</scope>
    <source>
        <strain evidence="3">Isolate United Kingdom/English Channel/1999</strain>
    </source>
</reference>
<accession>Q4A3C4</accession>
<evidence type="ECO:0000313" key="3">
    <source>
        <dbReference type="Proteomes" id="UP000000863"/>
    </source>
</evidence>